<dbReference type="PROSITE" id="PS00146">
    <property type="entry name" value="BETA_LACTAMASE_A"/>
    <property type="match status" value="1"/>
</dbReference>
<dbReference type="InterPro" id="IPR050491">
    <property type="entry name" value="AmpC-like"/>
</dbReference>
<dbReference type="Pfam" id="PF00144">
    <property type="entry name" value="Beta-lactamase"/>
    <property type="match status" value="1"/>
</dbReference>
<dbReference type="SUPFAM" id="SSF56601">
    <property type="entry name" value="beta-lactamase/transpeptidase-like"/>
    <property type="match status" value="1"/>
</dbReference>
<dbReference type="GO" id="GO:0016020">
    <property type="term" value="C:membrane"/>
    <property type="evidence" value="ECO:0007669"/>
    <property type="project" value="UniProtKB-SubCell"/>
</dbReference>
<dbReference type="PATRIC" id="fig|1492898.3.peg.557"/>
<dbReference type="STRING" id="1492898.SY85_02560"/>
<gene>
    <name evidence="4" type="ORF">SY85_02560</name>
</gene>
<name>A0A172TRC4_9BACT</name>
<dbReference type="EMBL" id="CP011390">
    <property type="protein sequence ID" value="ANE49548.1"/>
    <property type="molecule type" value="Genomic_DNA"/>
</dbReference>
<dbReference type="InterPro" id="IPR023650">
    <property type="entry name" value="Beta-lactam_class-A_AS"/>
</dbReference>
<dbReference type="PANTHER" id="PTHR46825:SF11">
    <property type="entry name" value="PENICILLIN-BINDING PROTEIN 4"/>
    <property type="match status" value="1"/>
</dbReference>
<dbReference type="InterPro" id="IPR001466">
    <property type="entry name" value="Beta-lactam-related"/>
</dbReference>
<evidence type="ECO:0000313" key="4">
    <source>
        <dbReference type="EMBL" id="ANE49548.1"/>
    </source>
</evidence>
<keyword evidence="5" id="KW-1185">Reference proteome</keyword>
<proteinExistence type="predicted"/>
<sequence>MLWGCKSEKKGKDLFAATTISKPPTPTLPEEEKKKYHDLVSHFVESTFKRGSFNGSILVAKNGVPVYEAYLGYQDIRKKTDTLTENSVFQIASTSKPFTAAAVLKLAEQNKIDLNALVSQYLPGFPYPEVTIKSLLTHRSGLPNYLYYMDKGDWDRKVLATNADVINTLQNWQPPRAFKPNTAFNYCNTNYVLLAAIVEKVSGITFPEFLKQNFFEPLGMTNTYVHTIQDSAHTVPSFDGYGAQWALDFSDGPYGDKNIYSTPKDLLKWDQGWYNGIISNSLMDSAFLPYSNEKPSMHNYGLGWRLLMLPNGKKVIYHHGRWHGFNSCFARLTDEKVTIIVLTNKFNRSIYGITRKMYNLFGSYDEHEGPAEE</sequence>
<comment type="subcellular location">
    <subcellularLocation>
        <location evidence="1">Membrane</location>
    </subcellularLocation>
</comment>
<protein>
    <recommendedName>
        <fullName evidence="3">Beta-lactamase-related domain-containing protein</fullName>
    </recommendedName>
</protein>
<dbReference type="PANTHER" id="PTHR46825">
    <property type="entry name" value="D-ALANYL-D-ALANINE-CARBOXYPEPTIDASE/ENDOPEPTIDASE AMPH"/>
    <property type="match status" value="1"/>
</dbReference>
<evidence type="ECO:0000313" key="5">
    <source>
        <dbReference type="Proteomes" id="UP000077177"/>
    </source>
</evidence>
<evidence type="ECO:0000256" key="1">
    <source>
        <dbReference type="ARBA" id="ARBA00004370"/>
    </source>
</evidence>
<evidence type="ECO:0000256" key="2">
    <source>
        <dbReference type="ARBA" id="ARBA00023136"/>
    </source>
</evidence>
<evidence type="ECO:0000259" key="3">
    <source>
        <dbReference type="Pfam" id="PF00144"/>
    </source>
</evidence>
<reference evidence="5" key="1">
    <citation type="submission" date="2015-01" db="EMBL/GenBank/DDBJ databases">
        <title>Flavisolibacter sp./LCS9/ whole genome sequencing.</title>
        <authorList>
            <person name="Kim M.K."/>
            <person name="Srinivasan S."/>
            <person name="Lee J.-J."/>
        </authorList>
    </citation>
    <scope>NUCLEOTIDE SEQUENCE [LARGE SCALE GENOMIC DNA]</scope>
    <source>
        <strain evidence="5">LCS9</strain>
    </source>
</reference>
<dbReference type="InterPro" id="IPR012338">
    <property type="entry name" value="Beta-lactam/transpept-like"/>
</dbReference>
<keyword evidence="2" id="KW-0472">Membrane</keyword>
<dbReference type="Proteomes" id="UP000077177">
    <property type="component" value="Chromosome"/>
</dbReference>
<dbReference type="Gene3D" id="3.40.710.10">
    <property type="entry name" value="DD-peptidase/beta-lactamase superfamily"/>
    <property type="match status" value="1"/>
</dbReference>
<dbReference type="AlphaFoldDB" id="A0A172TRC4"/>
<accession>A0A172TRC4</accession>
<feature type="domain" description="Beta-lactamase-related" evidence="3">
    <location>
        <begin position="50"/>
        <end position="348"/>
    </location>
</feature>
<dbReference type="KEGG" id="fla:SY85_02560"/>
<organism evidence="4 5">
    <name type="scientific">Flavisolibacter tropicus</name>
    <dbReference type="NCBI Taxonomy" id="1492898"/>
    <lineage>
        <taxon>Bacteria</taxon>
        <taxon>Pseudomonadati</taxon>
        <taxon>Bacteroidota</taxon>
        <taxon>Chitinophagia</taxon>
        <taxon>Chitinophagales</taxon>
        <taxon>Chitinophagaceae</taxon>
        <taxon>Flavisolibacter</taxon>
    </lineage>
</organism>
<reference evidence="4 5" key="2">
    <citation type="journal article" date="2016" name="Int. J. Syst. Evol. Microbiol.">
        <title>Flavisolibacter tropicus sp. nov., isolated from tropical soil.</title>
        <authorList>
            <person name="Lee J.J."/>
            <person name="Kang M.S."/>
            <person name="Kim G.S."/>
            <person name="Lee C.S."/>
            <person name="Lim S."/>
            <person name="Lee J."/>
            <person name="Roh S.H."/>
            <person name="Kang H."/>
            <person name="Ha J.M."/>
            <person name="Bae S."/>
            <person name="Jung H.Y."/>
            <person name="Kim M.K."/>
        </authorList>
    </citation>
    <scope>NUCLEOTIDE SEQUENCE [LARGE SCALE GENOMIC DNA]</scope>
    <source>
        <strain evidence="4 5">LCS9</strain>
    </source>
</reference>